<dbReference type="EMBL" id="JARKIE010000002">
    <property type="protein sequence ID" value="KAJ7709631.1"/>
    <property type="molecule type" value="Genomic_DNA"/>
</dbReference>
<dbReference type="InterPro" id="IPR036568">
    <property type="entry name" value="GGCT-like_sf"/>
</dbReference>
<evidence type="ECO:0000313" key="7">
    <source>
        <dbReference type="Proteomes" id="UP001221757"/>
    </source>
</evidence>
<keyword evidence="7" id="KW-1185">Reference proteome</keyword>
<protein>
    <recommendedName>
        <fullName evidence="1">gamma-glutamylcyclotransferase</fullName>
        <ecNumber evidence="1">4.3.2.9</ecNumber>
    </recommendedName>
</protein>
<dbReference type="Gene3D" id="3.10.490.10">
    <property type="entry name" value="Gamma-glutamyl cyclotransferase-like"/>
    <property type="match status" value="1"/>
</dbReference>
<dbReference type="InterPro" id="IPR009288">
    <property type="entry name" value="AIG2-like_dom"/>
</dbReference>
<dbReference type="AlphaFoldDB" id="A0AAD7H0U1"/>
<comment type="caution">
    <text evidence="6">The sequence shown here is derived from an EMBL/GenBank/DDBJ whole genome shotgun (WGS) entry which is preliminary data.</text>
</comment>
<organism evidence="6 7">
    <name type="scientific">Mycena rosella</name>
    <name type="common">Pink bonnet</name>
    <name type="synonym">Agaricus rosellus</name>
    <dbReference type="NCBI Taxonomy" id="1033263"/>
    <lineage>
        <taxon>Eukaryota</taxon>
        <taxon>Fungi</taxon>
        <taxon>Dikarya</taxon>
        <taxon>Basidiomycota</taxon>
        <taxon>Agaricomycotina</taxon>
        <taxon>Agaricomycetes</taxon>
        <taxon>Agaricomycetidae</taxon>
        <taxon>Agaricales</taxon>
        <taxon>Marasmiineae</taxon>
        <taxon>Mycenaceae</taxon>
        <taxon>Mycena</taxon>
    </lineage>
</organism>
<dbReference type="SUPFAM" id="SSF110857">
    <property type="entry name" value="Gamma-glutamyl cyclotransferase-like"/>
    <property type="match status" value="1"/>
</dbReference>
<proteinExistence type="predicted"/>
<feature type="active site" description="Proton acceptor" evidence="3">
    <location>
        <position position="78"/>
    </location>
</feature>
<dbReference type="GO" id="GO:0003839">
    <property type="term" value="F:gamma-glutamylcyclotransferase activity"/>
    <property type="evidence" value="ECO:0007669"/>
    <property type="project" value="UniProtKB-EC"/>
</dbReference>
<dbReference type="PANTHER" id="PTHR12935:SF0">
    <property type="entry name" value="GAMMA-GLUTAMYLCYCLOTRANSFERASE"/>
    <property type="match status" value="1"/>
</dbReference>
<evidence type="ECO:0000256" key="1">
    <source>
        <dbReference type="ARBA" id="ARBA00012346"/>
    </source>
</evidence>
<feature type="binding site" evidence="4">
    <location>
        <begin position="9"/>
        <end position="14"/>
    </location>
    <ligand>
        <name>substrate</name>
    </ligand>
</feature>
<sequence length="164" mass="18533">MATDAKTLYFGYGSNLWRDQMNRRCPDNKFLGTTRLADWRWIINTAGYATILPSEGDEVYAFLYELSPADEAILDGYEGVPTSYVKQTMAVEYFGTKDYGVVRHGKRIVDALVYVDVQRVKDGPPKTEYIYRMNRAIADALAGGIPKAYIEKNLRPYIPAPASE</sequence>
<dbReference type="Proteomes" id="UP001221757">
    <property type="component" value="Unassembled WGS sequence"/>
</dbReference>
<dbReference type="CDD" id="cd06661">
    <property type="entry name" value="GGCT_like"/>
    <property type="match status" value="1"/>
</dbReference>
<keyword evidence="2" id="KW-0456">Lyase</keyword>
<gene>
    <name evidence="6" type="ORF">B0H17DRAFT_1155557</name>
</gene>
<dbReference type="Pfam" id="PF06094">
    <property type="entry name" value="GGACT"/>
    <property type="match status" value="1"/>
</dbReference>
<evidence type="ECO:0000256" key="2">
    <source>
        <dbReference type="ARBA" id="ARBA00023239"/>
    </source>
</evidence>
<feature type="domain" description="Gamma-glutamylcyclotransferase AIG2-like" evidence="5">
    <location>
        <begin position="9"/>
        <end position="116"/>
    </location>
</feature>
<evidence type="ECO:0000259" key="5">
    <source>
        <dbReference type="Pfam" id="PF06094"/>
    </source>
</evidence>
<evidence type="ECO:0000256" key="4">
    <source>
        <dbReference type="PIRSR" id="PIRSR617939-2"/>
    </source>
</evidence>
<reference evidence="6" key="1">
    <citation type="submission" date="2023-03" db="EMBL/GenBank/DDBJ databases">
        <title>Massive genome expansion in bonnet fungi (Mycena s.s.) driven by repeated elements and novel gene families across ecological guilds.</title>
        <authorList>
            <consortium name="Lawrence Berkeley National Laboratory"/>
            <person name="Harder C.B."/>
            <person name="Miyauchi S."/>
            <person name="Viragh M."/>
            <person name="Kuo A."/>
            <person name="Thoen E."/>
            <person name="Andreopoulos B."/>
            <person name="Lu D."/>
            <person name="Skrede I."/>
            <person name="Drula E."/>
            <person name="Henrissat B."/>
            <person name="Morin E."/>
            <person name="Kohler A."/>
            <person name="Barry K."/>
            <person name="LaButti K."/>
            <person name="Morin E."/>
            <person name="Salamov A."/>
            <person name="Lipzen A."/>
            <person name="Mereny Z."/>
            <person name="Hegedus B."/>
            <person name="Baldrian P."/>
            <person name="Stursova M."/>
            <person name="Weitz H."/>
            <person name="Taylor A."/>
            <person name="Grigoriev I.V."/>
            <person name="Nagy L.G."/>
            <person name="Martin F."/>
            <person name="Kauserud H."/>
        </authorList>
    </citation>
    <scope>NUCLEOTIDE SEQUENCE</scope>
    <source>
        <strain evidence="6">CBHHK067</strain>
    </source>
</reference>
<accession>A0AAD7H0U1</accession>
<dbReference type="InterPro" id="IPR013024">
    <property type="entry name" value="GGCT-like"/>
</dbReference>
<evidence type="ECO:0000313" key="6">
    <source>
        <dbReference type="EMBL" id="KAJ7709631.1"/>
    </source>
</evidence>
<name>A0AAD7H0U1_MYCRO</name>
<dbReference type="EC" id="4.3.2.9" evidence="1"/>
<dbReference type="PANTHER" id="PTHR12935">
    <property type="entry name" value="GAMMA-GLUTAMYLCYCLOTRANSFERASE"/>
    <property type="match status" value="1"/>
</dbReference>
<evidence type="ECO:0000256" key="3">
    <source>
        <dbReference type="PIRSR" id="PIRSR617939-1"/>
    </source>
</evidence>
<dbReference type="InterPro" id="IPR017939">
    <property type="entry name" value="G-Glutamylcylcotransferase"/>
</dbReference>